<dbReference type="InterPro" id="IPR042178">
    <property type="entry name" value="Serpin_sf_1"/>
</dbReference>
<feature type="compositionally biased region" description="Polar residues" evidence="3">
    <location>
        <begin position="197"/>
        <end position="218"/>
    </location>
</feature>
<dbReference type="InterPro" id="IPR023796">
    <property type="entry name" value="Serpin_dom"/>
</dbReference>
<name>A0A1A9UIN1_GLOAU</name>
<sequence>MKINYFCKITNKFNNILHINRKMNLLKLCSFVTLLLTFCIISGKSEKADDLIESYFDGFQQGQAAVAARWPEQYQPKSNAVNLLHTSTDRFARPEQFDERISNVIAKNILNFAHLIGAQLNSLERSEIFSPLSIMSALSLLTLGAKGRSYQELKQFIGLDNDSELMSNPQKFYREFALMLAEIQHRHNSETEESTRKQPNWRTTNFNASPMRTTTNGRNKPEHIVRIANGIFIQNNYALNPHYKNDKE</sequence>
<keyword evidence="6" id="KW-1185">Reference proteome</keyword>
<evidence type="ECO:0000313" key="5">
    <source>
        <dbReference type="EnsemblMetazoa" id="GAUT006149-PA"/>
    </source>
</evidence>
<dbReference type="EnsemblMetazoa" id="GAUT006149-RA">
    <property type="protein sequence ID" value="GAUT006149-PA"/>
    <property type="gene ID" value="GAUT006149"/>
</dbReference>
<proteinExistence type="predicted"/>
<dbReference type="AlphaFoldDB" id="A0A1A9UIN1"/>
<keyword evidence="2" id="KW-0722">Serine protease inhibitor</keyword>
<evidence type="ECO:0000256" key="3">
    <source>
        <dbReference type="SAM" id="MobiDB-lite"/>
    </source>
</evidence>
<dbReference type="GO" id="GO:0004867">
    <property type="term" value="F:serine-type endopeptidase inhibitor activity"/>
    <property type="evidence" value="ECO:0007669"/>
    <property type="project" value="UniProtKB-KW"/>
</dbReference>
<accession>A0A1A9UIN1</accession>
<dbReference type="Pfam" id="PF00079">
    <property type="entry name" value="Serpin"/>
    <property type="match status" value="1"/>
</dbReference>
<evidence type="ECO:0000256" key="2">
    <source>
        <dbReference type="ARBA" id="ARBA00022900"/>
    </source>
</evidence>
<feature type="region of interest" description="Disordered" evidence="3">
    <location>
        <begin position="187"/>
        <end position="221"/>
    </location>
</feature>
<dbReference type="Proteomes" id="UP000078200">
    <property type="component" value="Unassembled WGS sequence"/>
</dbReference>
<dbReference type="VEuPathDB" id="VectorBase:GAUT006149"/>
<dbReference type="STRING" id="7395.A0A1A9UIN1"/>
<dbReference type="Gene3D" id="3.30.497.10">
    <property type="entry name" value="Antithrombin, subunit I, domain 2"/>
    <property type="match status" value="1"/>
</dbReference>
<protein>
    <recommendedName>
        <fullName evidence="4">Serpin domain-containing protein</fullName>
    </recommendedName>
</protein>
<dbReference type="SUPFAM" id="SSF56574">
    <property type="entry name" value="Serpins"/>
    <property type="match status" value="1"/>
</dbReference>
<reference evidence="5" key="1">
    <citation type="submission" date="2020-05" db="UniProtKB">
        <authorList>
            <consortium name="EnsemblMetazoa"/>
        </authorList>
    </citation>
    <scope>IDENTIFICATION</scope>
    <source>
        <strain evidence="5">TTRI</strain>
    </source>
</reference>
<feature type="domain" description="Serpin" evidence="4">
    <location>
        <begin position="117"/>
        <end position="246"/>
    </location>
</feature>
<evidence type="ECO:0000259" key="4">
    <source>
        <dbReference type="Pfam" id="PF00079"/>
    </source>
</evidence>
<feature type="compositionally biased region" description="Basic and acidic residues" evidence="3">
    <location>
        <begin position="187"/>
        <end position="196"/>
    </location>
</feature>
<evidence type="ECO:0000256" key="1">
    <source>
        <dbReference type="ARBA" id="ARBA00022690"/>
    </source>
</evidence>
<evidence type="ECO:0000313" key="6">
    <source>
        <dbReference type="Proteomes" id="UP000078200"/>
    </source>
</evidence>
<dbReference type="InterPro" id="IPR036186">
    <property type="entry name" value="Serpin_sf"/>
</dbReference>
<organism evidence="5 6">
    <name type="scientific">Glossina austeni</name>
    <name type="common">Savannah tsetse fly</name>
    <dbReference type="NCBI Taxonomy" id="7395"/>
    <lineage>
        <taxon>Eukaryota</taxon>
        <taxon>Metazoa</taxon>
        <taxon>Ecdysozoa</taxon>
        <taxon>Arthropoda</taxon>
        <taxon>Hexapoda</taxon>
        <taxon>Insecta</taxon>
        <taxon>Pterygota</taxon>
        <taxon>Neoptera</taxon>
        <taxon>Endopterygota</taxon>
        <taxon>Diptera</taxon>
        <taxon>Brachycera</taxon>
        <taxon>Muscomorpha</taxon>
        <taxon>Hippoboscoidea</taxon>
        <taxon>Glossinidae</taxon>
        <taxon>Glossina</taxon>
    </lineage>
</organism>
<keyword evidence="1" id="KW-0646">Protease inhibitor</keyword>